<dbReference type="AlphaFoldDB" id="A0A6A6NUG1"/>
<gene>
    <name evidence="8" type="ORF">BDY21DRAFT_74293</name>
</gene>
<keyword evidence="2" id="KW-0479">Metal-binding</keyword>
<dbReference type="CDD" id="cd12148">
    <property type="entry name" value="fungal_TF_MHR"/>
    <property type="match status" value="1"/>
</dbReference>
<evidence type="ECO:0000313" key="8">
    <source>
        <dbReference type="EMBL" id="KAF2455356.1"/>
    </source>
</evidence>
<evidence type="ECO:0000256" key="5">
    <source>
        <dbReference type="ARBA" id="ARBA00023242"/>
    </source>
</evidence>
<feature type="compositionally biased region" description="Low complexity" evidence="6">
    <location>
        <begin position="472"/>
        <end position="491"/>
    </location>
</feature>
<feature type="region of interest" description="Disordered" evidence="6">
    <location>
        <begin position="1"/>
        <end position="31"/>
    </location>
</feature>
<dbReference type="PANTHER" id="PTHR47338">
    <property type="entry name" value="ZN(II)2CYS6 TRANSCRIPTION FACTOR (EUROFUNG)-RELATED"/>
    <property type="match status" value="1"/>
</dbReference>
<feature type="compositionally biased region" description="Basic and acidic residues" evidence="6">
    <location>
        <begin position="1"/>
        <end position="11"/>
    </location>
</feature>
<dbReference type="GO" id="GO:0008270">
    <property type="term" value="F:zinc ion binding"/>
    <property type="evidence" value="ECO:0007669"/>
    <property type="project" value="InterPro"/>
</dbReference>
<dbReference type="InterPro" id="IPR007219">
    <property type="entry name" value="XnlR_reg_dom"/>
</dbReference>
<evidence type="ECO:0000256" key="2">
    <source>
        <dbReference type="ARBA" id="ARBA00022723"/>
    </source>
</evidence>
<evidence type="ECO:0000259" key="7">
    <source>
        <dbReference type="PROSITE" id="PS50048"/>
    </source>
</evidence>
<evidence type="ECO:0000256" key="4">
    <source>
        <dbReference type="ARBA" id="ARBA00023163"/>
    </source>
</evidence>
<dbReference type="EMBL" id="MU001687">
    <property type="protein sequence ID" value="KAF2455356.1"/>
    <property type="molecule type" value="Genomic_DNA"/>
</dbReference>
<keyword evidence="3" id="KW-0805">Transcription regulation</keyword>
<dbReference type="SUPFAM" id="SSF57701">
    <property type="entry name" value="Zn2/Cys6 DNA-binding domain"/>
    <property type="match status" value="1"/>
</dbReference>
<feature type="compositionally biased region" description="Pro residues" evidence="6">
    <location>
        <begin position="438"/>
        <end position="449"/>
    </location>
</feature>
<evidence type="ECO:0000256" key="6">
    <source>
        <dbReference type="SAM" id="MobiDB-lite"/>
    </source>
</evidence>
<dbReference type="PROSITE" id="PS50048">
    <property type="entry name" value="ZN2_CY6_FUNGAL_2"/>
    <property type="match status" value="1"/>
</dbReference>
<feature type="region of interest" description="Disordered" evidence="6">
    <location>
        <begin position="438"/>
        <end position="491"/>
    </location>
</feature>
<dbReference type="InterPro" id="IPR001138">
    <property type="entry name" value="Zn2Cys6_DnaBD"/>
</dbReference>
<dbReference type="SMART" id="SM00066">
    <property type="entry name" value="GAL4"/>
    <property type="match status" value="1"/>
</dbReference>
<dbReference type="Pfam" id="PF04082">
    <property type="entry name" value="Fungal_trans"/>
    <property type="match status" value="1"/>
</dbReference>
<dbReference type="GO" id="GO:0005634">
    <property type="term" value="C:nucleus"/>
    <property type="evidence" value="ECO:0007669"/>
    <property type="project" value="UniProtKB-SubCell"/>
</dbReference>
<accession>A0A6A6NUG1</accession>
<evidence type="ECO:0000256" key="1">
    <source>
        <dbReference type="ARBA" id="ARBA00004123"/>
    </source>
</evidence>
<keyword evidence="4" id="KW-0804">Transcription</keyword>
<keyword evidence="5" id="KW-0539">Nucleus</keyword>
<organism evidence="8 9">
    <name type="scientific">Lineolata rhizophorae</name>
    <dbReference type="NCBI Taxonomy" id="578093"/>
    <lineage>
        <taxon>Eukaryota</taxon>
        <taxon>Fungi</taxon>
        <taxon>Dikarya</taxon>
        <taxon>Ascomycota</taxon>
        <taxon>Pezizomycotina</taxon>
        <taxon>Dothideomycetes</taxon>
        <taxon>Dothideomycetes incertae sedis</taxon>
        <taxon>Lineolatales</taxon>
        <taxon>Lineolataceae</taxon>
        <taxon>Lineolata</taxon>
    </lineage>
</organism>
<dbReference type="GO" id="GO:0000981">
    <property type="term" value="F:DNA-binding transcription factor activity, RNA polymerase II-specific"/>
    <property type="evidence" value="ECO:0007669"/>
    <property type="project" value="InterPro"/>
</dbReference>
<dbReference type="OrthoDB" id="3862662at2759"/>
<dbReference type="Gene3D" id="4.10.240.10">
    <property type="entry name" value="Zn(2)-C6 fungal-type DNA-binding domain"/>
    <property type="match status" value="1"/>
</dbReference>
<evidence type="ECO:0000256" key="3">
    <source>
        <dbReference type="ARBA" id="ARBA00023015"/>
    </source>
</evidence>
<dbReference type="InterPro" id="IPR050815">
    <property type="entry name" value="TF_fung"/>
</dbReference>
<dbReference type="InterPro" id="IPR036864">
    <property type="entry name" value="Zn2-C6_fun-type_DNA-bd_sf"/>
</dbReference>
<dbReference type="Proteomes" id="UP000799766">
    <property type="component" value="Unassembled WGS sequence"/>
</dbReference>
<sequence length="619" mass="69228">MADEQAPRPSEEFITPTGTPSGHSSDNPSTAFAPRTCVRCKRRKRKCDKKLPKCSRCERLLIDCVYEPGHEGGSSMGGITQPMTIWPPLGEFDSDNMPTPPFNVLSMISLVSSTSQLKNSIVSQVFTLLRERNVNIRQSIETYFETIECWMSIVQRERFYAQLSRFQEHPESPTFAVLLLSMNLFIQDLDAVRTETGDFCTIYNQTKALVMLLQSSSSEPCIELVQSCLIISMFEFSHGESKRAYLTVEIAISMARCIDLHNHPTARKYDDIQDYYEAEERSHVWWSLFITERMICSAMLDPTLPRAMPTPSPDHLMPLGTTMWDPQANAWRTTFEQYPLSTSPNVRFRPFRRTAQGAVILGRVLDLANETARTGCPPPASAVIELDEEIQSHLMIHMEQNEDWERYCESIAALVSGLMILYVPYLCDNPNPIFNPHPLSPQSPFPIAPRPRSTLSSPPQTPPSHRAAAGVRSSATYSSSASSARSASSNSDIARAIDDDTKTLRARAYVACRVTANMSTDIAAAFDPRTGHDSWIRRIAPFAGVAAMQAVVTRIWLVVNEGAEVPDVGICGGGGSRDPHTDERTAIMLNVLRAFARRWGLPRKHVEEIDRVLNELAPR</sequence>
<protein>
    <submittedName>
        <fullName evidence="8">Fungal-specific transcription factor domain-containing protein</fullName>
    </submittedName>
</protein>
<evidence type="ECO:0000313" key="9">
    <source>
        <dbReference type="Proteomes" id="UP000799766"/>
    </source>
</evidence>
<dbReference type="PANTHER" id="PTHR47338:SF20">
    <property type="entry name" value="ZN(II)2CYS6 TRANSCRIPTION FACTOR (EUROFUNG)"/>
    <property type="match status" value="1"/>
</dbReference>
<keyword evidence="9" id="KW-1185">Reference proteome</keyword>
<proteinExistence type="predicted"/>
<dbReference type="PROSITE" id="PS00463">
    <property type="entry name" value="ZN2_CY6_FUNGAL_1"/>
    <property type="match status" value="1"/>
</dbReference>
<dbReference type="GO" id="GO:0003677">
    <property type="term" value="F:DNA binding"/>
    <property type="evidence" value="ECO:0007669"/>
    <property type="project" value="InterPro"/>
</dbReference>
<feature type="domain" description="Zn(2)-C6 fungal-type" evidence="7">
    <location>
        <begin position="36"/>
        <end position="66"/>
    </location>
</feature>
<dbReference type="Pfam" id="PF00172">
    <property type="entry name" value="Zn_clus"/>
    <property type="match status" value="1"/>
</dbReference>
<comment type="subcellular location">
    <subcellularLocation>
        <location evidence="1">Nucleus</location>
    </subcellularLocation>
</comment>
<reference evidence="8" key="1">
    <citation type="journal article" date="2020" name="Stud. Mycol.">
        <title>101 Dothideomycetes genomes: a test case for predicting lifestyles and emergence of pathogens.</title>
        <authorList>
            <person name="Haridas S."/>
            <person name="Albert R."/>
            <person name="Binder M."/>
            <person name="Bloem J."/>
            <person name="Labutti K."/>
            <person name="Salamov A."/>
            <person name="Andreopoulos B."/>
            <person name="Baker S."/>
            <person name="Barry K."/>
            <person name="Bills G."/>
            <person name="Bluhm B."/>
            <person name="Cannon C."/>
            <person name="Castanera R."/>
            <person name="Culley D."/>
            <person name="Daum C."/>
            <person name="Ezra D."/>
            <person name="Gonzalez J."/>
            <person name="Henrissat B."/>
            <person name="Kuo A."/>
            <person name="Liang C."/>
            <person name="Lipzen A."/>
            <person name="Lutzoni F."/>
            <person name="Magnuson J."/>
            <person name="Mondo S."/>
            <person name="Nolan M."/>
            <person name="Ohm R."/>
            <person name="Pangilinan J."/>
            <person name="Park H.-J."/>
            <person name="Ramirez L."/>
            <person name="Alfaro M."/>
            <person name="Sun H."/>
            <person name="Tritt A."/>
            <person name="Yoshinaga Y."/>
            <person name="Zwiers L.-H."/>
            <person name="Turgeon B."/>
            <person name="Goodwin S."/>
            <person name="Spatafora J."/>
            <person name="Crous P."/>
            <person name="Grigoriev I."/>
        </authorList>
    </citation>
    <scope>NUCLEOTIDE SEQUENCE</scope>
    <source>
        <strain evidence="8">ATCC 16933</strain>
    </source>
</reference>
<feature type="compositionally biased region" description="Polar residues" evidence="6">
    <location>
        <begin position="16"/>
        <end position="30"/>
    </location>
</feature>
<dbReference type="GO" id="GO:0006351">
    <property type="term" value="P:DNA-templated transcription"/>
    <property type="evidence" value="ECO:0007669"/>
    <property type="project" value="InterPro"/>
</dbReference>
<name>A0A6A6NUG1_9PEZI</name>